<accession>A0A9P7RBI3</accession>
<sequence length="68" mass="7590">MLCLPFLPPEIVSLLTIIFSHSPMAWEVGWSCRPVDPDAAQQDGMPHLERCRLTRASLEATSRPTGKQ</sequence>
<dbReference type="EMBL" id="JAESDN010000003">
    <property type="protein sequence ID" value="KAG7053159.1"/>
    <property type="molecule type" value="Genomic_DNA"/>
</dbReference>
<feature type="non-terminal residue" evidence="1">
    <location>
        <position position="1"/>
    </location>
</feature>
<name>A0A9P7RBI3_9PEZI</name>
<evidence type="ECO:0000313" key="2">
    <source>
        <dbReference type="Proteomes" id="UP000699042"/>
    </source>
</evidence>
<keyword evidence="2" id="KW-1185">Reference proteome</keyword>
<dbReference type="AlphaFoldDB" id="A0A9P7RBI3"/>
<evidence type="ECO:0000313" key="1">
    <source>
        <dbReference type="EMBL" id="KAG7053159.1"/>
    </source>
</evidence>
<organism evidence="1 2">
    <name type="scientific">Colletotrichum scovillei</name>
    <dbReference type="NCBI Taxonomy" id="1209932"/>
    <lineage>
        <taxon>Eukaryota</taxon>
        <taxon>Fungi</taxon>
        <taxon>Dikarya</taxon>
        <taxon>Ascomycota</taxon>
        <taxon>Pezizomycotina</taxon>
        <taxon>Sordariomycetes</taxon>
        <taxon>Hypocreomycetidae</taxon>
        <taxon>Glomerellales</taxon>
        <taxon>Glomerellaceae</taxon>
        <taxon>Colletotrichum</taxon>
        <taxon>Colletotrichum acutatum species complex</taxon>
    </lineage>
</organism>
<gene>
    <name evidence="1" type="ORF">JMJ77_000250</name>
</gene>
<comment type="caution">
    <text evidence="1">The sequence shown here is derived from an EMBL/GenBank/DDBJ whole genome shotgun (WGS) entry which is preliminary data.</text>
</comment>
<reference evidence="1" key="1">
    <citation type="submission" date="2021-05" db="EMBL/GenBank/DDBJ databases">
        <title>Comparative genomics of three Colletotrichum scovillei strains and genetic complementation revealed genes involved fungal growth and virulence on chili pepper.</title>
        <authorList>
            <person name="Hsieh D.-K."/>
            <person name="Chuang S.-C."/>
            <person name="Chen C.-Y."/>
            <person name="Chao Y.-T."/>
            <person name="Lu M.-Y.J."/>
            <person name="Lee M.-H."/>
            <person name="Shih M.-C."/>
        </authorList>
    </citation>
    <scope>NUCLEOTIDE SEQUENCE</scope>
    <source>
        <strain evidence="1">Coll-153</strain>
    </source>
</reference>
<dbReference type="Proteomes" id="UP000699042">
    <property type="component" value="Unassembled WGS sequence"/>
</dbReference>
<proteinExistence type="predicted"/>
<protein>
    <submittedName>
        <fullName evidence="1">Uncharacterized protein</fullName>
    </submittedName>
</protein>